<evidence type="ECO:0000313" key="4">
    <source>
        <dbReference type="EMBL" id="MQU07319.1"/>
    </source>
</evidence>
<sequence>MTQATSFEPYPFDGGLTGTSLREFFVWCARKNVSDIHIQGNNHLVVGHHGRLRQASPFVLADDTLSKLLDEVFNPEIRATVRGGRPVDRALQLDGDMYQRYGLERGERLRFRCNFVQATAGRLDTTIALTMRVIPSDITPLPQLGLEDDLFEALLPASGLGLIGGITGSGKSTLAASIYRFCLDTDPDRKVTTTEDPIEFVLGRAGDVLLPTQLQIGRDVPSYAEGIRAHLRRAPSIIGVGEMRDLETFQAGVLAGQLGHFNLSTLHIHSPGEAIPRCLTMVPSEMREATARDLLGVLQYIVVQKLLRTTDGKRQAVREYILFDDPLRAQLAGMPYTQWGQHIDGIIRTEQRRFADHAWRLYQGNRIDRRELAVAMSASQLRELEKRDRS</sequence>
<organism evidence="4 5">
    <name type="scientific">Pseudomonas helleri</name>
    <dbReference type="NCBI Taxonomy" id="1608996"/>
    <lineage>
        <taxon>Bacteria</taxon>
        <taxon>Pseudomonadati</taxon>
        <taxon>Pseudomonadota</taxon>
        <taxon>Gammaproteobacteria</taxon>
        <taxon>Pseudomonadales</taxon>
        <taxon>Pseudomonadaceae</taxon>
        <taxon>Pseudomonas</taxon>
    </lineage>
</organism>
<evidence type="ECO:0000313" key="5">
    <source>
        <dbReference type="Proteomes" id="UP000478064"/>
    </source>
</evidence>
<dbReference type="NCBIfam" id="TIGR02525">
    <property type="entry name" value="plasmid_TraJ"/>
    <property type="match status" value="1"/>
</dbReference>
<dbReference type="Gene3D" id="3.40.50.300">
    <property type="entry name" value="P-loop containing nucleotide triphosphate hydrolases"/>
    <property type="match status" value="1"/>
</dbReference>
<comment type="similarity">
    <text evidence="1">Belongs to the GSP E family.</text>
</comment>
<evidence type="ECO:0000313" key="6">
    <source>
        <dbReference type="Proteomes" id="UP000489190"/>
    </source>
</evidence>
<dbReference type="Proteomes" id="UP000489190">
    <property type="component" value="Unassembled WGS sequence"/>
</dbReference>
<dbReference type="AlphaFoldDB" id="A0A6L5HVE7"/>
<dbReference type="InterPro" id="IPR001482">
    <property type="entry name" value="T2SS/T4SS_dom"/>
</dbReference>
<dbReference type="RefSeq" id="WP_048402868.1">
    <property type="nucleotide sequence ID" value="NZ_WIVU01000035.1"/>
</dbReference>
<dbReference type="SUPFAM" id="SSF52540">
    <property type="entry name" value="P-loop containing nucleoside triphosphate hydrolases"/>
    <property type="match status" value="1"/>
</dbReference>
<proteinExistence type="inferred from homology"/>
<feature type="domain" description="Bacterial type II secretion system protein E" evidence="2">
    <location>
        <begin position="128"/>
        <end position="313"/>
    </location>
</feature>
<name>A0A6L5HVE7_9PSED</name>
<dbReference type="EMBL" id="WIWI01000035">
    <property type="protein sequence ID" value="MQT90278.1"/>
    <property type="molecule type" value="Genomic_DNA"/>
</dbReference>
<dbReference type="PANTHER" id="PTHR30486:SF6">
    <property type="entry name" value="TYPE IV PILUS RETRACTATION ATPASE PILT"/>
    <property type="match status" value="1"/>
</dbReference>
<evidence type="ECO:0000313" key="3">
    <source>
        <dbReference type="EMBL" id="MQT90278.1"/>
    </source>
</evidence>
<dbReference type="Proteomes" id="UP000478064">
    <property type="component" value="Unassembled WGS sequence"/>
</dbReference>
<dbReference type="Gene3D" id="3.30.450.90">
    <property type="match status" value="1"/>
</dbReference>
<dbReference type="InterPro" id="IPR050921">
    <property type="entry name" value="T4SS_GSP_E_ATPase"/>
</dbReference>
<dbReference type="EMBL" id="WIVU01000035">
    <property type="protein sequence ID" value="MQU07319.1"/>
    <property type="molecule type" value="Genomic_DNA"/>
</dbReference>
<dbReference type="Pfam" id="PF00437">
    <property type="entry name" value="T2SSE"/>
    <property type="match status" value="1"/>
</dbReference>
<protein>
    <submittedName>
        <fullName evidence="4">Plasmid transfer ATPase TraJ</fullName>
    </submittedName>
</protein>
<gene>
    <name evidence="4" type="primary">traJ</name>
    <name evidence="4" type="ORF">GHO27_16650</name>
    <name evidence="3" type="ORF">GHO39_14215</name>
</gene>
<dbReference type="GO" id="GO:0016887">
    <property type="term" value="F:ATP hydrolysis activity"/>
    <property type="evidence" value="ECO:0007669"/>
    <property type="project" value="InterPro"/>
</dbReference>
<dbReference type="InterPro" id="IPR013364">
    <property type="entry name" value="ATPase_plasmid-transfer_TraJ"/>
</dbReference>
<reference evidence="5 6" key="1">
    <citation type="submission" date="2019-10" db="EMBL/GenBank/DDBJ databases">
        <title>Evaluation of single-gene subtyping targets for Pseudomonas.</title>
        <authorList>
            <person name="Reichler S.J."/>
            <person name="Orsi R.H."/>
            <person name="Wiedmann M."/>
            <person name="Martin N.H."/>
            <person name="Murphy S.I."/>
        </authorList>
    </citation>
    <scope>NUCLEOTIDE SEQUENCE [LARGE SCALE GENOMIC DNA]</scope>
    <source>
        <strain evidence="4 5">FSL R10-1637</strain>
        <strain evidence="3 6">FSL R10-3254</strain>
    </source>
</reference>
<comment type="caution">
    <text evidence="4">The sequence shown here is derived from an EMBL/GenBank/DDBJ whole genome shotgun (WGS) entry which is preliminary data.</text>
</comment>
<evidence type="ECO:0000259" key="2">
    <source>
        <dbReference type="Pfam" id="PF00437"/>
    </source>
</evidence>
<evidence type="ECO:0000256" key="1">
    <source>
        <dbReference type="ARBA" id="ARBA00006611"/>
    </source>
</evidence>
<dbReference type="InterPro" id="IPR027417">
    <property type="entry name" value="P-loop_NTPase"/>
</dbReference>
<dbReference type="PANTHER" id="PTHR30486">
    <property type="entry name" value="TWITCHING MOTILITY PROTEIN PILT"/>
    <property type="match status" value="1"/>
</dbReference>
<accession>A0A6L5HVE7</accession>